<dbReference type="Proteomes" id="UP000219329">
    <property type="component" value="Unassembled WGS sequence"/>
</dbReference>
<proteinExistence type="predicted"/>
<evidence type="ECO:0000313" key="3">
    <source>
        <dbReference type="EMBL" id="PDH34852.1"/>
    </source>
</evidence>
<evidence type="ECO:0000256" key="1">
    <source>
        <dbReference type="ARBA" id="ARBA00022729"/>
    </source>
</evidence>
<dbReference type="AlphaFoldDB" id="A0A2A5WEK0"/>
<keyword evidence="1 2" id="KW-0732">Signal</keyword>
<dbReference type="InterPro" id="IPR050955">
    <property type="entry name" value="Plant_Biomass_Hydrol_Est"/>
</dbReference>
<name>A0A2A5WEK0_9GAMM</name>
<dbReference type="InterPro" id="IPR029058">
    <property type="entry name" value="AB_hydrolase_fold"/>
</dbReference>
<gene>
    <name evidence="3" type="ORF">CNF02_02170</name>
</gene>
<dbReference type="InterPro" id="IPR000801">
    <property type="entry name" value="Esterase-like"/>
</dbReference>
<evidence type="ECO:0000313" key="4">
    <source>
        <dbReference type="Proteomes" id="UP000219329"/>
    </source>
</evidence>
<dbReference type="PANTHER" id="PTHR43037:SF1">
    <property type="entry name" value="BLL1128 PROTEIN"/>
    <property type="match status" value="1"/>
</dbReference>
<reference evidence="3 4" key="1">
    <citation type="submission" date="2017-08" db="EMBL/GenBank/DDBJ databases">
        <title>Fine stratification of microbial communities through a metagenomic profile of the photic zone.</title>
        <authorList>
            <person name="Haro-Moreno J.M."/>
            <person name="Lopez-Perez M."/>
            <person name="De La Torre J."/>
            <person name="Picazo A."/>
            <person name="Camacho A."/>
            <person name="Rodriguez-Valera F."/>
        </authorList>
    </citation>
    <scope>NUCLEOTIDE SEQUENCE [LARGE SCALE GENOMIC DNA]</scope>
    <source>
        <strain evidence="3">MED-G28</strain>
    </source>
</reference>
<dbReference type="Pfam" id="PF00756">
    <property type="entry name" value="Esterase"/>
    <property type="match status" value="1"/>
</dbReference>
<sequence length="265" mass="30122">MLKITNRIIFGALPLFFICSFALADRQESDDESHISDPRIQHRNYSFPPTGEEIPYALFIPSTYNEGDSAPLIISLHGLGRSYDWLMGYHGFLDQAEANGYIVVTPLGYIRRGWYGSRVTENPDDAKYSEQDVMEVIKLVRDEFSIDNNRIYLWGHSMGGVGTYHIAAKHPDIFAGLGVAAPAPEDNHDIMATLEKIKHIPIFVLQGDEDGLVTRTREWVEKMEEIGMQHVYAEIPGGDHSLVISQNSEHMQKFVDFFNIVRKKY</sequence>
<accession>A0A2A5WEK0</accession>
<evidence type="ECO:0008006" key="5">
    <source>
        <dbReference type="Google" id="ProtNLM"/>
    </source>
</evidence>
<feature type="chain" id="PRO_5013105615" description="Poly(3-hydroxybutyrate) depolymerase" evidence="2">
    <location>
        <begin position="25"/>
        <end position="265"/>
    </location>
</feature>
<dbReference type="SUPFAM" id="SSF53474">
    <property type="entry name" value="alpha/beta-Hydrolases"/>
    <property type="match status" value="1"/>
</dbReference>
<dbReference type="PANTHER" id="PTHR43037">
    <property type="entry name" value="UNNAMED PRODUCT-RELATED"/>
    <property type="match status" value="1"/>
</dbReference>
<evidence type="ECO:0000256" key="2">
    <source>
        <dbReference type="SAM" id="SignalP"/>
    </source>
</evidence>
<protein>
    <recommendedName>
        <fullName evidence="5">Poly(3-hydroxybutyrate) depolymerase</fullName>
    </recommendedName>
</protein>
<feature type="signal peptide" evidence="2">
    <location>
        <begin position="1"/>
        <end position="24"/>
    </location>
</feature>
<organism evidence="3 4">
    <name type="scientific">OM182 bacterium MED-G28</name>
    <dbReference type="NCBI Taxonomy" id="1986256"/>
    <lineage>
        <taxon>Bacteria</taxon>
        <taxon>Pseudomonadati</taxon>
        <taxon>Pseudomonadota</taxon>
        <taxon>Gammaproteobacteria</taxon>
        <taxon>OMG group</taxon>
        <taxon>OM182 clade</taxon>
    </lineage>
</organism>
<dbReference type="Gene3D" id="3.40.50.1820">
    <property type="entry name" value="alpha/beta hydrolase"/>
    <property type="match status" value="1"/>
</dbReference>
<dbReference type="EMBL" id="NTJZ01000002">
    <property type="protein sequence ID" value="PDH34852.1"/>
    <property type="molecule type" value="Genomic_DNA"/>
</dbReference>
<comment type="caution">
    <text evidence="3">The sequence shown here is derived from an EMBL/GenBank/DDBJ whole genome shotgun (WGS) entry which is preliminary data.</text>
</comment>